<evidence type="ECO:0000256" key="11">
    <source>
        <dbReference type="PIRNR" id="PIRNR015919"/>
    </source>
</evidence>
<dbReference type="GO" id="GO:0005675">
    <property type="term" value="C:transcription factor TFIIH holo complex"/>
    <property type="evidence" value="ECO:0007669"/>
    <property type="project" value="UniProtKB-UniRule"/>
</dbReference>
<evidence type="ECO:0000256" key="12">
    <source>
        <dbReference type="PIRSR" id="PIRSR015919-1"/>
    </source>
</evidence>
<dbReference type="AlphaFoldDB" id="A0AAV9UEV8"/>
<dbReference type="PIRSF" id="PIRSF015919">
    <property type="entry name" value="TFIIH_SSL1"/>
    <property type="match status" value="1"/>
</dbReference>
<dbReference type="SMART" id="SM01047">
    <property type="entry name" value="C1_4"/>
    <property type="match status" value="1"/>
</dbReference>
<evidence type="ECO:0000313" key="16">
    <source>
        <dbReference type="Proteomes" id="UP001375240"/>
    </source>
</evidence>
<evidence type="ECO:0000256" key="8">
    <source>
        <dbReference type="ARBA" id="ARBA00023163"/>
    </source>
</evidence>
<dbReference type="Pfam" id="PF07975">
    <property type="entry name" value="C1_4"/>
    <property type="match status" value="1"/>
</dbReference>
<organism evidence="15 16">
    <name type="scientific">Orbilia brochopaga</name>
    <dbReference type="NCBI Taxonomy" id="3140254"/>
    <lineage>
        <taxon>Eukaryota</taxon>
        <taxon>Fungi</taxon>
        <taxon>Dikarya</taxon>
        <taxon>Ascomycota</taxon>
        <taxon>Pezizomycotina</taxon>
        <taxon>Orbiliomycetes</taxon>
        <taxon>Orbiliales</taxon>
        <taxon>Orbiliaceae</taxon>
        <taxon>Orbilia</taxon>
    </lineage>
</organism>
<dbReference type="InterPro" id="IPR002035">
    <property type="entry name" value="VWF_A"/>
</dbReference>
<dbReference type="Proteomes" id="UP001375240">
    <property type="component" value="Unassembled WGS sequence"/>
</dbReference>
<evidence type="ECO:0000256" key="1">
    <source>
        <dbReference type="ARBA" id="ARBA00004123"/>
    </source>
</evidence>
<dbReference type="SUPFAM" id="SSF57889">
    <property type="entry name" value="Cysteine-rich domain"/>
    <property type="match status" value="1"/>
</dbReference>
<dbReference type="Gene3D" id="3.30.40.10">
    <property type="entry name" value="Zinc/RING finger domain, C3HC4 (zinc finger)"/>
    <property type="match status" value="1"/>
</dbReference>
<gene>
    <name evidence="15" type="ORF">TWF696_009372</name>
</gene>
<keyword evidence="5" id="KW-0863">Zinc-finger</keyword>
<evidence type="ECO:0000256" key="2">
    <source>
        <dbReference type="ARBA" id="ARBA00006092"/>
    </source>
</evidence>
<dbReference type="InterPro" id="IPR036465">
    <property type="entry name" value="vWFA_dom_sf"/>
</dbReference>
<comment type="function">
    <text evidence="11">Component of the general transcription and DNA repair factor IIH (TFIIH) core complex, which is involved in general and transcription-coupled nucleotide excision repair (NER) of damaged DNA and, when complexed to TFIIK, in RNA transcription by RNA polymerase II.</text>
</comment>
<dbReference type="Pfam" id="PF04056">
    <property type="entry name" value="Ssl1"/>
    <property type="match status" value="1"/>
</dbReference>
<keyword evidence="4" id="KW-0227">DNA damage</keyword>
<keyword evidence="6 11" id="KW-0862">Zinc</keyword>
<proteinExistence type="inferred from homology"/>
<keyword evidence="10 11" id="KW-0539">Nucleus</keyword>
<dbReference type="PANTHER" id="PTHR12695:SF2">
    <property type="entry name" value="GENERAL TRANSCRIPTION FACTOR IIH SUBUNIT 2-RELATED"/>
    <property type="match status" value="1"/>
</dbReference>
<reference evidence="15 16" key="1">
    <citation type="submission" date="2019-10" db="EMBL/GenBank/DDBJ databases">
        <authorList>
            <person name="Palmer J.M."/>
        </authorList>
    </citation>
    <scope>NUCLEOTIDE SEQUENCE [LARGE SCALE GENOMIC DNA]</scope>
    <source>
        <strain evidence="15 16">TWF696</strain>
    </source>
</reference>
<dbReference type="SMART" id="SM00327">
    <property type="entry name" value="VWA"/>
    <property type="match status" value="1"/>
</dbReference>
<comment type="similarity">
    <text evidence="2 11">Belongs to the GTF2H2 family.</text>
</comment>
<dbReference type="CDD" id="cd01453">
    <property type="entry name" value="vWA_transcription_factor_IIH_type"/>
    <property type="match status" value="1"/>
</dbReference>
<name>A0AAV9UEV8_9PEZI</name>
<evidence type="ECO:0000256" key="7">
    <source>
        <dbReference type="ARBA" id="ARBA00023015"/>
    </source>
</evidence>
<keyword evidence="3 11" id="KW-0479">Metal-binding</keyword>
<evidence type="ECO:0000259" key="14">
    <source>
        <dbReference type="PROSITE" id="PS50234"/>
    </source>
</evidence>
<dbReference type="InterPro" id="IPR013083">
    <property type="entry name" value="Znf_RING/FYVE/PHD"/>
</dbReference>
<dbReference type="InterPro" id="IPR013087">
    <property type="entry name" value="Znf_C2H2_type"/>
</dbReference>
<dbReference type="SUPFAM" id="SSF53300">
    <property type="entry name" value="vWA-like"/>
    <property type="match status" value="1"/>
</dbReference>
<dbReference type="InterPro" id="IPR046349">
    <property type="entry name" value="C1-like_sf"/>
</dbReference>
<dbReference type="GO" id="GO:0006351">
    <property type="term" value="P:DNA-templated transcription"/>
    <property type="evidence" value="ECO:0007669"/>
    <property type="project" value="InterPro"/>
</dbReference>
<dbReference type="PANTHER" id="PTHR12695">
    <property type="entry name" value="GENERAL TRANSCRIPTION FACTOR IIH SUBUNIT 2"/>
    <property type="match status" value="1"/>
</dbReference>
<dbReference type="FunFam" id="3.40.50.410:FF:000015">
    <property type="entry name" value="General transcription factor IIH subunit 2"/>
    <property type="match status" value="1"/>
</dbReference>
<protein>
    <recommendedName>
        <fullName evidence="11">General transcription and DNA repair factor IIH</fullName>
    </recommendedName>
</protein>
<evidence type="ECO:0000256" key="4">
    <source>
        <dbReference type="ARBA" id="ARBA00022763"/>
    </source>
</evidence>
<comment type="subcellular location">
    <subcellularLocation>
        <location evidence="1 11">Nucleus</location>
    </subcellularLocation>
</comment>
<dbReference type="GO" id="GO:0006357">
    <property type="term" value="P:regulation of transcription by RNA polymerase II"/>
    <property type="evidence" value="ECO:0007669"/>
    <property type="project" value="UniProtKB-UniRule"/>
</dbReference>
<feature type="compositionally biased region" description="Polar residues" evidence="13">
    <location>
        <begin position="497"/>
        <end position="508"/>
    </location>
</feature>
<feature type="zinc finger region" description="C4-type" evidence="12">
    <location>
        <begin position="319"/>
        <end position="336"/>
    </location>
</feature>
<evidence type="ECO:0000256" key="3">
    <source>
        <dbReference type="ARBA" id="ARBA00022723"/>
    </source>
</evidence>
<feature type="compositionally biased region" description="Basic residues" evidence="13">
    <location>
        <begin position="20"/>
        <end position="35"/>
    </location>
</feature>
<keyword evidence="9" id="KW-0234">DNA repair</keyword>
<evidence type="ECO:0000256" key="5">
    <source>
        <dbReference type="ARBA" id="ARBA00022771"/>
    </source>
</evidence>
<evidence type="ECO:0000313" key="15">
    <source>
        <dbReference type="EMBL" id="KAK6341063.1"/>
    </source>
</evidence>
<feature type="region of interest" description="Disordered" evidence="13">
    <location>
        <begin position="488"/>
        <end position="508"/>
    </location>
</feature>
<accession>A0AAV9UEV8</accession>
<evidence type="ECO:0000256" key="13">
    <source>
        <dbReference type="SAM" id="MobiDB-lite"/>
    </source>
</evidence>
<feature type="region of interest" description="Disordered" evidence="13">
    <location>
        <begin position="1"/>
        <end position="46"/>
    </location>
</feature>
<dbReference type="EMBL" id="JAVHNQ010000008">
    <property type="protein sequence ID" value="KAK6341063.1"/>
    <property type="molecule type" value="Genomic_DNA"/>
</dbReference>
<feature type="region of interest" description="Disordered" evidence="13">
    <location>
        <begin position="385"/>
        <end position="414"/>
    </location>
</feature>
<evidence type="ECO:0000256" key="10">
    <source>
        <dbReference type="ARBA" id="ARBA00023242"/>
    </source>
</evidence>
<dbReference type="GO" id="GO:0008270">
    <property type="term" value="F:zinc ion binding"/>
    <property type="evidence" value="ECO:0007669"/>
    <property type="project" value="UniProtKB-UniRule"/>
</dbReference>
<keyword evidence="7 11" id="KW-0805">Transcription regulation</keyword>
<dbReference type="Gene3D" id="3.40.50.410">
    <property type="entry name" value="von Willebrand factor, type A domain"/>
    <property type="match status" value="1"/>
</dbReference>
<dbReference type="InterPro" id="IPR007198">
    <property type="entry name" value="Ssl1-like"/>
</dbReference>
<dbReference type="InterPro" id="IPR004595">
    <property type="entry name" value="TFIIH_C1-like_dom"/>
</dbReference>
<dbReference type="PROSITE" id="PS50234">
    <property type="entry name" value="VWFA"/>
    <property type="match status" value="1"/>
</dbReference>
<dbReference type="GO" id="GO:0000439">
    <property type="term" value="C:transcription factor TFIIH core complex"/>
    <property type="evidence" value="ECO:0007669"/>
    <property type="project" value="UniProtKB-UniRule"/>
</dbReference>
<dbReference type="GO" id="GO:0006289">
    <property type="term" value="P:nucleotide-excision repair"/>
    <property type="evidence" value="ECO:0007669"/>
    <property type="project" value="UniProtKB-UniRule"/>
</dbReference>
<evidence type="ECO:0000256" key="9">
    <source>
        <dbReference type="ARBA" id="ARBA00023204"/>
    </source>
</evidence>
<keyword evidence="8 11" id="KW-0804">Transcription</keyword>
<keyword evidence="16" id="KW-1185">Reference proteome</keyword>
<sequence>MADSDEDFVLESSGDERGARTRGSRRQTRQSKKKAPTGAPRREKWEDIQRSWDTVVEAADGSIAGTVIGLLEATKRKRLLRDTTPIQRGIIRHLVLVLDLSSAMNEKDLRPTRFHLTLRYARDFVTEYFEQNPISQLSIVGMHDGLALRISDMGGNPADHLSALQDKAFTQEPKGASSLQNALEMARAELFHTPSHGTREVLLIFGALSSSDPGDIHDTIRSLIEDRIQVRIVGLAAQVAVCRELVMKTNNGDDSGYGVVLDEAHYRELMMAATSPPVTKTQSTSTPSLLMMGFPSRTVETHESLCTCHSNLTKGGYICPRCSAKVCFLPTECPCCGLTLILSTHLARSYHHLFPLKNWVDVPWSEAYLSTHCYSCHIPFPTQPLVSPKSRQQPAGGSSGANGGHGDGKQEDQAPAAAPISQRYACPDCRSHFCIDCDIFAHESLHNCPGCQAVPALMIKERARSTKDARGEPVATSMRTQVAEATKMLEKSKIAPGNSTATSMDIDP</sequence>
<comment type="caution">
    <text evidence="15">The sequence shown here is derived from an EMBL/GenBank/DDBJ whole genome shotgun (WGS) entry which is preliminary data.</text>
</comment>
<dbReference type="InterPro" id="IPR012170">
    <property type="entry name" value="TFIIH_SSL1/p44"/>
</dbReference>
<feature type="domain" description="VWFA" evidence="14">
    <location>
        <begin position="93"/>
        <end position="245"/>
    </location>
</feature>
<dbReference type="NCBIfam" id="TIGR00622">
    <property type="entry name" value="ssl1"/>
    <property type="match status" value="2"/>
</dbReference>
<dbReference type="PROSITE" id="PS00028">
    <property type="entry name" value="ZINC_FINGER_C2H2_1"/>
    <property type="match status" value="1"/>
</dbReference>
<evidence type="ECO:0000256" key="6">
    <source>
        <dbReference type="ARBA" id="ARBA00022833"/>
    </source>
</evidence>